<dbReference type="GO" id="GO:0020037">
    <property type="term" value="F:heme binding"/>
    <property type="evidence" value="ECO:0007669"/>
    <property type="project" value="InterPro"/>
</dbReference>
<protein>
    <submittedName>
        <fullName evidence="7">Cytochrome P450 monooxygenase-like protein 30</fullName>
    </submittedName>
</protein>
<dbReference type="CDD" id="cd11065">
    <property type="entry name" value="CYP64-like"/>
    <property type="match status" value="1"/>
</dbReference>
<keyword evidence="3" id="KW-0560">Oxidoreductase</keyword>
<comment type="similarity">
    <text evidence="1">Belongs to the cytochrome P450 family.</text>
</comment>
<dbReference type="GO" id="GO:0004497">
    <property type="term" value="F:monooxygenase activity"/>
    <property type="evidence" value="ECO:0007669"/>
    <property type="project" value="UniProtKB-KW"/>
</dbReference>
<dbReference type="InterPro" id="IPR001128">
    <property type="entry name" value="Cyt_P450"/>
</dbReference>
<evidence type="ECO:0000256" key="5">
    <source>
        <dbReference type="PIRSR" id="PIRSR602401-1"/>
    </source>
</evidence>
<feature type="transmembrane region" description="Helical" evidence="6">
    <location>
        <begin position="43"/>
        <end position="68"/>
    </location>
</feature>
<dbReference type="InterPro" id="IPR050364">
    <property type="entry name" value="Cytochrome_P450_fung"/>
</dbReference>
<evidence type="ECO:0000313" key="7">
    <source>
        <dbReference type="EMBL" id="TKX21883.1"/>
    </source>
</evidence>
<gene>
    <name evidence="7" type="ORF">C1H76_5775</name>
</gene>
<reference evidence="7 8" key="1">
    <citation type="submission" date="2018-02" db="EMBL/GenBank/DDBJ databases">
        <title>Draft genome sequences of Elsinoe sp., causing black scab on jojoba.</title>
        <authorList>
            <person name="Stodart B."/>
            <person name="Jeffress S."/>
            <person name="Ash G."/>
            <person name="Arun Chinnappa K."/>
        </authorList>
    </citation>
    <scope>NUCLEOTIDE SEQUENCE [LARGE SCALE GENOMIC DNA]</scope>
    <source>
        <strain evidence="7 8">Hillstone_2</strain>
    </source>
</reference>
<accession>A0A4U7AU29</accession>
<dbReference type="PRINTS" id="PR00463">
    <property type="entry name" value="EP450I"/>
</dbReference>
<evidence type="ECO:0000256" key="4">
    <source>
        <dbReference type="ARBA" id="ARBA00023004"/>
    </source>
</evidence>
<evidence type="ECO:0000256" key="1">
    <source>
        <dbReference type="ARBA" id="ARBA00010617"/>
    </source>
</evidence>
<comment type="cofactor">
    <cofactor evidence="5">
        <name>heme</name>
        <dbReference type="ChEBI" id="CHEBI:30413"/>
    </cofactor>
</comment>
<keyword evidence="4 5" id="KW-0408">Iron</keyword>
<name>A0A4U7AU29_9PEZI</name>
<feature type="binding site" description="axial binding residue" evidence="5">
    <location>
        <position position="482"/>
    </location>
    <ligand>
        <name>heme</name>
        <dbReference type="ChEBI" id="CHEBI:30413"/>
    </ligand>
    <ligandPart>
        <name>Fe</name>
        <dbReference type="ChEBI" id="CHEBI:18248"/>
    </ligandPart>
</feature>
<evidence type="ECO:0000256" key="6">
    <source>
        <dbReference type="SAM" id="Phobius"/>
    </source>
</evidence>
<keyword evidence="6" id="KW-0812">Transmembrane</keyword>
<dbReference type="GO" id="GO:0005506">
    <property type="term" value="F:iron ion binding"/>
    <property type="evidence" value="ECO:0007669"/>
    <property type="project" value="InterPro"/>
</dbReference>
<keyword evidence="7" id="KW-0503">Monooxygenase</keyword>
<evidence type="ECO:0000256" key="2">
    <source>
        <dbReference type="ARBA" id="ARBA00022723"/>
    </source>
</evidence>
<sequence length="555" mass="63213">MWGICYVSHQVSPPRILALAALPRAWGAQGAQGKEVKKHPDGLGLAFAIFDWRFAVGLLLLAFGIKLVQDARWKSKYKLPPRVPGVPIFGNSFQVPPKQQGPWAKRLAEQYGEMFTCKFGSDTWVFLNSSRVVNDLMEKRSNIYNSRPEWPMAQGIISGGSRIVAMQYNERWRKIRKIMHSILNVRQIEVYKPFQDLESKQLLWDYLKNPDKWYAANGRFANSVIMSVIFGRRSILGDPATAELFKTMEDFLMETQPGANLVDAYPILNKLPSFLHWWRPRGLKIFHRTRACYKREVDLIQSKIATGTQKDCFAVEFLAQSAKDPTLTETTQLFTFGSLMEAGSDTSKVSICQIIAGACTYPDWVARARAQLDAVCGANGERLPTFEDREALPYITAVVKEGFRWRPNIAEIGAPTVLIRDDEYEGYRFPAGTVFTWNAWAIALDEREYDQPERFWPERFLDGDLGNPLKGHWAFGPGRRVCSGWHVGESNVWIAIARLLYCFDFAEDENRPIDTMNMPQFTQGKDPFAVHIKVRSEAHARLIEQECSSAVAETY</sequence>
<dbReference type="PANTHER" id="PTHR46300:SF12">
    <property type="entry name" value="P450, PUTATIVE (EUROFUNG)-RELATED"/>
    <property type="match status" value="1"/>
</dbReference>
<evidence type="ECO:0000313" key="8">
    <source>
        <dbReference type="Proteomes" id="UP000308133"/>
    </source>
</evidence>
<dbReference type="GO" id="GO:0016705">
    <property type="term" value="F:oxidoreductase activity, acting on paired donors, with incorporation or reduction of molecular oxygen"/>
    <property type="evidence" value="ECO:0007669"/>
    <property type="project" value="InterPro"/>
</dbReference>
<keyword evidence="6" id="KW-1133">Transmembrane helix</keyword>
<dbReference type="InterPro" id="IPR002401">
    <property type="entry name" value="Cyt_P450_E_grp-I"/>
</dbReference>
<dbReference type="SUPFAM" id="SSF48264">
    <property type="entry name" value="Cytochrome P450"/>
    <property type="match status" value="1"/>
</dbReference>
<organism evidence="7 8">
    <name type="scientific">Elsinoe australis</name>
    <dbReference type="NCBI Taxonomy" id="40998"/>
    <lineage>
        <taxon>Eukaryota</taxon>
        <taxon>Fungi</taxon>
        <taxon>Dikarya</taxon>
        <taxon>Ascomycota</taxon>
        <taxon>Pezizomycotina</taxon>
        <taxon>Dothideomycetes</taxon>
        <taxon>Dothideomycetidae</taxon>
        <taxon>Myriangiales</taxon>
        <taxon>Elsinoaceae</taxon>
        <taxon>Elsinoe</taxon>
    </lineage>
</organism>
<dbReference type="Gene3D" id="1.10.630.10">
    <property type="entry name" value="Cytochrome P450"/>
    <property type="match status" value="1"/>
</dbReference>
<dbReference type="InterPro" id="IPR036396">
    <property type="entry name" value="Cyt_P450_sf"/>
</dbReference>
<dbReference type="Proteomes" id="UP000308133">
    <property type="component" value="Unassembled WGS sequence"/>
</dbReference>
<dbReference type="PANTHER" id="PTHR46300">
    <property type="entry name" value="P450, PUTATIVE (EUROFUNG)-RELATED-RELATED"/>
    <property type="match status" value="1"/>
</dbReference>
<dbReference type="AlphaFoldDB" id="A0A4U7AU29"/>
<keyword evidence="2 5" id="KW-0479">Metal-binding</keyword>
<proteinExistence type="inferred from homology"/>
<keyword evidence="6" id="KW-0472">Membrane</keyword>
<dbReference type="Pfam" id="PF00067">
    <property type="entry name" value="p450"/>
    <property type="match status" value="1"/>
</dbReference>
<comment type="caution">
    <text evidence="7">The sequence shown here is derived from an EMBL/GenBank/DDBJ whole genome shotgun (WGS) entry which is preliminary data.</text>
</comment>
<dbReference type="EMBL" id="PTQR01000075">
    <property type="protein sequence ID" value="TKX21883.1"/>
    <property type="molecule type" value="Genomic_DNA"/>
</dbReference>
<keyword evidence="5" id="KW-0349">Heme</keyword>
<evidence type="ECO:0000256" key="3">
    <source>
        <dbReference type="ARBA" id="ARBA00023002"/>
    </source>
</evidence>